<dbReference type="InterPro" id="IPR015943">
    <property type="entry name" value="WD40/YVTN_repeat-like_dom_sf"/>
</dbReference>
<sequence>MGDHTYKKKDSGVYDALNMLVYDYLSKMKYEGSAKVFFNEASLGDFKPTEGMPILAQWYAAFHDISAVRSGLSSNAQDLSRIEGIMMKLENEKRRYQNIGRIDPTSMGYGGAMDPYKQYPMYYQPQQFDQRKMYEMYGHVSPPVDAAPRFYDPRKAGMGTSGYKAGQGYPRYPRFEDQNASSAKIPPRQFRDEGKSNSATSPSMTAAQSNSSPLFESVLGTGDRLFGLKEVMAFVPNEHTTVCSAVARDHKLLFIASSNRTITAVNLLSGKSESVVETDDKQVIEMKIRECEGIITIVCGVGGSELILVRCVIKECITLEIFGALRGHTTSIVSYEVLDSIHSLDSGGIMRKWSLEGVFEREEVLSGEIHHICCISEDNFMFADRQRVYVYDFELNIEMMEILKGQALGIKRIKEGFIVVFRNQVIWLDKRIQKVKILNVNENIKTAALIDEDLVAVSSQSAWFDNGKSLTKMKLHETSIVSLDGVNVFRKPSVVSCSANGECKIWIRYIGD</sequence>
<evidence type="ECO:0000313" key="4">
    <source>
        <dbReference type="Proteomes" id="UP001059546"/>
    </source>
</evidence>
<protein>
    <recommendedName>
        <fullName evidence="6">LisH domain-containing protein</fullName>
    </recommendedName>
</protein>
<dbReference type="Proteomes" id="UP001059546">
    <property type="component" value="Chromosome IV"/>
</dbReference>
<evidence type="ECO:0008006" key="6">
    <source>
        <dbReference type="Google" id="ProtNLM"/>
    </source>
</evidence>
<gene>
    <name evidence="2" type="ORF">GPU96_04g07780</name>
    <name evidence="3" type="ORF">PFJ87_04g01760</name>
</gene>
<dbReference type="Pfam" id="PF08513">
    <property type="entry name" value="LisH"/>
    <property type="match status" value="1"/>
</dbReference>
<dbReference type="InterPro" id="IPR006594">
    <property type="entry name" value="LisH"/>
</dbReference>
<proteinExistence type="predicted"/>
<dbReference type="PROSITE" id="PS50896">
    <property type="entry name" value="LISH"/>
    <property type="match status" value="1"/>
</dbReference>
<reference evidence="2" key="1">
    <citation type="submission" date="2021-05" db="EMBL/GenBank/DDBJ databases">
        <title>Encephalitozoon hellem ATCC 50604 Complete Genome.</title>
        <authorList>
            <person name="Mascarenhas dos Santos A.C."/>
            <person name="Julian A.T."/>
            <person name="Pombert J.-F."/>
        </authorList>
    </citation>
    <scope>NUCLEOTIDE SEQUENCE</scope>
    <source>
        <strain evidence="2">ATCC 50604</strain>
    </source>
</reference>
<feature type="region of interest" description="Disordered" evidence="1">
    <location>
        <begin position="161"/>
        <end position="209"/>
    </location>
</feature>
<dbReference type="OrthoDB" id="14421at2759"/>
<dbReference type="AlphaFoldDB" id="A0A9Q9F866"/>
<accession>A0A9Q9F866</accession>
<evidence type="ECO:0000313" key="3">
    <source>
        <dbReference type="EMBL" id="WEL38500.1"/>
    </source>
</evidence>
<feature type="compositionally biased region" description="Polar residues" evidence="1">
    <location>
        <begin position="196"/>
        <end position="209"/>
    </location>
</feature>
<name>A0A9Q9F866_ENCHE</name>
<dbReference type="Proteomes" id="UP001217963">
    <property type="component" value="Chromosome IV"/>
</dbReference>
<keyword evidence="5" id="KW-1185">Reference proteome</keyword>
<dbReference type="Gene3D" id="2.130.10.10">
    <property type="entry name" value="YVTN repeat-like/Quinoprotein amine dehydrogenase"/>
    <property type="match status" value="1"/>
</dbReference>
<dbReference type="InterPro" id="IPR036322">
    <property type="entry name" value="WD40_repeat_dom_sf"/>
</dbReference>
<evidence type="ECO:0000313" key="5">
    <source>
        <dbReference type="Proteomes" id="UP001217963"/>
    </source>
</evidence>
<evidence type="ECO:0000313" key="2">
    <source>
        <dbReference type="EMBL" id="UTX43043.1"/>
    </source>
</evidence>
<organism evidence="2 4">
    <name type="scientific">Encephalitozoon hellem</name>
    <name type="common">Microsporidian parasite</name>
    <dbReference type="NCBI Taxonomy" id="27973"/>
    <lineage>
        <taxon>Eukaryota</taxon>
        <taxon>Fungi</taxon>
        <taxon>Fungi incertae sedis</taxon>
        <taxon>Microsporidia</taxon>
        <taxon>Unikaryonidae</taxon>
        <taxon>Encephalitozoon</taxon>
    </lineage>
</organism>
<reference evidence="3 5" key="2">
    <citation type="submission" date="2023-02" db="EMBL/GenBank/DDBJ databases">
        <title>Encephalitozoon hellem ATCC 50451 complete genome.</title>
        <authorList>
            <person name="Mascarenhas dos Santos A.C."/>
            <person name="Julian A.T."/>
            <person name="Pombert J.-F."/>
        </authorList>
    </citation>
    <scope>NUCLEOTIDE SEQUENCE [LARGE SCALE GENOMIC DNA]</scope>
    <source>
        <strain evidence="3 5">ATCC 50451</strain>
    </source>
</reference>
<dbReference type="SUPFAM" id="SSF50978">
    <property type="entry name" value="WD40 repeat-like"/>
    <property type="match status" value="1"/>
</dbReference>
<evidence type="ECO:0000256" key="1">
    <source>
        <dbReference type="SAM" id="MobiDB-lite"/>
    </source>
</evidence>
<dbReference type="EMBL" id="CP075150">
    <property type="protein sequence ID" value="UTX43043.1"/>
    <property type="molecule type" value="Genomic_DNA"/>
</dbReference>
<dbReference type="EMBL" id="CP119065">
    <property type="protein sequence ID" value="WEL38500.1"/>
    <property type="molecule type" value="Genomic_DNA"/>
</dbReference>